<feature type="binding site" evidence="6">
    <location>
        <position position="65"/>
    </location>
    <ligand>
        <name>substrate</name>
    </ligand>
</feature>
<protein>
    <recommendedName>
        <fullName evidence="2 4">Glutamate dehydrogenase</fullName>
    </recommendedName>
</protein>
<dbReference type="InterPro" id="IPR006095">
    <property type="entry name" value="Glu/Leu/Phe/Val/Trp_DH"/>
</dbReference>
<feature type="site" description="Important for catalysis" evidence="7">
    <location>
        <position position="141"/>
    </location>
</feature>
<organism evidence="10 11">
    <name type="scientific">Alkalicoccus urumqiensis</name>
    <name type="common">Bacillus urumqiensis</name>
    <dbReference type="NCBI Taxonomy" id="1548213"/>
    <lineage>
        <taxon>Bacteria</taxon>
        <taxon>Bacillati</taxon>
        <taxon>Bacillota</taxon>
        <taxon>Bacilli</taxon>
        <taxon>Bacillales</taxon>
        <taxon>Bacillaceae</taxon>
        <taxon>Alkalicoccus</taxon>
    </lineage>
</organism>
<dbReference type="CDD" id="cd01076">
    <property type="entry name" value="NAD_bind_1_Glu_DH"/>
    <property type="match status" value="1"/>
</dbReference>
<dbReference type="Gene3D" id="3.40.50.10860">
    <property type="entry name" value="Leucine Dehydrogenase, chain A, domain 1"/>
    <property type="match status" value="1"/>
</dbReference>
<dbReference type="AlphaFoldDB" id="A0A2P6MLY1"/>
<dbReference type="Gene3D" id="3.40.50.720">
    <property type="entry name" value="NAD(P)-binding Rossmann-like Domain"/>
    <property type="match status" value="1"/>
</dbReference>
<dbReference type="PANTHER" id="PTHR11606:SF13">
    <property type="entry name" value="GLUTAMATE DEHYDROGENASE 1, MITOCHONDRIAL"/>
    <property type="match status" value="1"/>
</dbReference>
<dbReference type="EMBL" id="PVNS01000001">
    <property type="protein sequence ID" value="PRO67296.1"/>
    <property type="molecule type" value="Genomic_DNA"/>
</dbReference>
<dbReference type="InterPro" id="IPR033922">
    <property type="entry name" value="NAD_bind_Glu_DH"/>
</dbReference>
<evidence type="ECO:0000256" key="8">
    <source>
        <dbReference type="RuleBase" id="RU004417"/>
    </source>
</evidence>
<evidence type="ECO:0000256" key="1">
    <source>
        <dbReference type="ARBA" id="ARBA00006382"/>
    </source>
</evidence>
<dbReference type="InterPro" id="IPR006097">
    <property type="entry name" value="Glu/Leu/Phe/Val/Trp_DH_dimer"/>
</dbReference>
<dbReference type="Proteomes" id="UP000243650">
    <property type="component" value="Unassembled WGS sequence"/>
</dbReference>
<evidence type="ECO:0000256" key="3">
    <source>
        <dbReference type="ARBA" id="ARBA00023002"/>
    </source>
</evidence>
<dbReference type="SUPFAM" id="SSF51735">
    <property type="entry name" value="NAD(P)-binding Rossmann-fold domains"/>
    <property type="match status" value="1"/>
</dbReference>
<feature type="binding site" evidence="6">
    <location>
        <position position="216"/>
    </location>
    <ligand>
        <name>NAD(+)</name>
        <dbReference type="ChEBI" id="CHEBI:57540"/>
    </ligand>
</feature>
<evidence type="ECO:0000256" key="2">
    <source>
        <dbReference type="ARBA" id="ARBA00012896"/>
    </source>
</evidence>
<keyword evidence="3 4" id="KW-0560">Oxidoreductase</keyword>
<keyword evidence="11" id="KW-1185">Reference proteome</keyword>
<dbReference type="PRINTS" id="PR00082">
    <property type="entry name" value="GLFDHDRGNASE"/>
</dbReference>
<dbReference type="SMART" id="SM00839">
    <property type="entry name" value="ELFV_dehydrog"/>
    <property type="match status" value="1"/>
</dbReference>
<dbReference type="PIRSF" id="PIRSF000185">
    <property type="entry name" value="Glu_DH"/>
    <property type="match status" value="1"/>
</dbReference>
<name>A0A2P6MLY1_ALKUR</name>
<feature type="active site" description="Proton donor" evidence="5">
    <location>
        <position position="101"/>
    </location>
</feature>
<reference evidence="10 11" key="1">
    <citation type="submission" date="2018-03" db="EMBL/GenBank/DDBJ databases">
        <title>Bacillus urumqiensis sp. nov., a moderately haloalkaliphilic bacterium isolated from a salt lake.</title>
        <authorList>
            <person name="Zhao B."/>
            <person name="Liao Z."/>
        </authorList>
    </citation>
    <scope>NUCLEOTIDE SEQUENCE [LARGE SCALE GENOMIC DNA]</scope>
    <source>
        <strain evidence="10 11">BZ-SZ-XJ18</strain>
    </source>
</reference>
<feature type="binding site" evidence="6">
    <location>
        <position position="341"/>
    </location>
    <ligand>
        <name>substrate</name>
    </ligand>
</feature>
<evidence type="ECO:0000259" key="9">
    <source>
        <dbReference type="SMART" id="SM00839"/>
    </source>
</evidence>
<dbReference type="PROSITE" id="PS00074">
    <property type="entry name" value="GLFV_DEHYDROGENASE"/>
    <property type="match status" value="1"/>
</dbReference>
<dbReference type="OrthoDB" id="9803297at2"/>
<evidence type="ECO:0000313" key="10">
    <source>
        <dbReference type="EMBL" id="PRO67296.1"/>
    </source>
</evidence>
<feature type="domain" description="Glutamate/phenylalanine/leucine/valine/L-tryptophan dehydrogenase C-terminal" evidence="9">
    <location>
        <begin position="178"/>
        <end position="405"/>
    </location>
</feature>
<proteinExistence type="inferred from homology"/>
<gene>
    <name evidence="10" type="ORF">C6I21_01695</name>
</gene>
<dbReference type="GO" id="GO:0004352">
    <property type="term" value="F:glutamate dehydrogenase (NAD+) activity"/>
    <property type="evidence" value="ECO:0007669"/>
    <property type="project" value="TreeGrafter"/>
</dbReference>
<dbReference type="InterPro" id="IPR036291">
    <property type="entry name" value="NAD(P)-bd_dom_sf"/>
</dbReference>
<comment type="similarity">
    <text evidence="1 4 8">Belongs to the Glu/Leu/Phe/Val dehydrogenases family.</text>
</comment>
<dbReference type="Pfam" id="PF00208">
    <property type="entry name" value="ELFV_dehydrog"/>
    <property type="match status" value="1"/>
</dbReference>
<dbReference type="GO" id="GO:0000166">
    <property type="term" value="F:nucleotide binding"/>
    <property type="evidence" value="ECO:0007669"/>
    <property type="project" value="UniProtKB-KW"/>
</dbReference>
<evidence type="ECO:0000313" key="11">
    <source>
        <dbReference type="Proteomes" id="UP000243650"/>
    </source>
</evidence>
<dbReference type="Pfam" id="PF02812">
    <property type="entry name" value="ELFV_dehydrog_N"/>
    <property type="match status" value="1"/>
</dbReference>
<dbReference type="PANTHER" id="PTHR11606">
    <property type="entry name" value="GLUTAMATE DEHYDROGENASE"/>
    <property type="match status" value="1"/>
</dbReference>
<dbReference type="GO" id="GO:0006538">
    <property type="term" value="P:L-glutamate catabolic process"/>
    <property type="evidence" value="ECO:0007669"/>
    <property type="project" value="TreeGrafter"/>
</dbReference>
<keyword evidence="6" id="KW-0520">NAD</keyword>
<dbReference type="SUPFAM" id="SSF53223">
    <property type="entry name" value="Aminoacid dehydrogenase-like, N-terminal domain"/>
    <property type="match status" value="1"/>
</dbReference>
<feature type="binding site" evidence="6">
    <location>
        <position position="185"/>
    </location>
    <ligand>
        <name>NAD(+)</name>
        <dbReference type="ChEBI" id="CHEBI:57540"/>
    </ligand>
</feature>
<evidence type="ECO:0000256" key="4">
    <source>
        <dbReference type="PIRNR" id="PIRNR000185"/>
    </source>
</evidence>
<evidence type="ECO:0000256" key="6">
    <source>
        <dbReference type="PIRSR" id="PIRSR000185-2"/>
    </source>
</evidence>
<dbReference type="InterPro" id="IPR046346">
    <property type="entry name" value="Aminoacid_DH-like_N_sf"/>
</dbReference>
<comment type="caution">
    <text evidence="10">The sequence shown here is derived from an EMBL/GenBank/DDBJ whole genome shotgun (WGS) entry which is preliminary data.</text>
</comment>
<evidence type="ECO:0000256" key="5">
    <source>
        <dbReference type="PIRSR" id="PIRSR000185-1"/>
    </source>
</evidence>
<evidence type="ECO:0000256" key="7">
    <source>
        <dbReference type="PIRSR" id="PIRSR000185-3"/>
    </source>
</evidence>
<dbReference type="InterPro" id="IPR006096">
    <property type="entry name" value="Glu/Leu/Phe/Val/Trp_DH_C"/>
</dbReference>
<dbReference type="InterPro" id="IPR014362">
    <property type="entry name" value="Glu_DH"/>
</dbReference>
<accession>A0A2P6MLY1</accession>
<dbReference type="InterPro" id="IPR033524">
    <property type="entry name" value="Glu/Leu/Phe/Val_DH_AS"/>
</dbReference>
<keyword evidence="6" id="KW-0547">Nucleotide-binding</keyword>
<feature type="binding site" evidence="6">
    <location>
        <position position="89"/>
    </location>
    <ligand>
        <name>substrate</name>
    </ligand>
</feature>
<sequence length="410" mass="45016">MNLDQMNTLLEEAGDYLGVDHSFAGLLRIPEQQIAISIPYRRDDGSMHTVPGYRTIHSTLLGPGKGGIRLHPDTDSEEVQLLAWWMTMKTALLHLPFGGAKGGIAADPEDLSSREKENVIRSYIDKLHPFIGRDTDIPAPDVNIGQQEIGWMMDQYEKHHADPYHATFTGKEEIIGGAPGRVEATAAGVVQTIECWLEANNKAVHKQKIAIQGAGNVGGICARILSEKGALITGISDSSQALHDSSGLDVEKILTHKEETGRLQKTGGKEPDTIFDADCDIFIPAAMENQLTEKTAGRLQASLVVEGANGPTSEDGDKKLQERDIDVLPDILSNAGGVVVSYYEWRMNERKETWEKSRVQKELKSAMIDAFERVHDIKQEVNVPYRTAAYYASCRRLADVMEAKGLLASG</sequence>